<evidence type="ECO:0000256" key="2">
    <source>
        <dbReference type="ARBA" id="ARBA00004065"/>
    </source>
</evidence>
<organism evidence="13 14">
    <name type="scientific">Harryflintia acetispora</name>
    <dbReference type="NCBI Taxonomy" id="1849041"/>
    <lineage>
        <taxon>Bacteria</taxon>
        <taxon>Bacillati</taxon>
        <taxon>Bacillota</taxon>
        <taxon>Clostridia</taxon>
        <taxon>Eubacteriales</taxon>
        <taxon>Oscillospiraceae</taxon>
        <taxon>Harryflintia</taxon>
    </lineage>
</organism>
<evidence type="ECO:0000256" key="7">
    <source>
        <dbReference type="ARBA" id="ARBA00022723"/>
    </source>
</evidence>
<dbReference type="InterPro" id="IPR050092">
    <property type="entry name" value="RNase_H"/>
</dbReference>
<evidence type="ECO:0000313" key="14">
    <source>
        <dbReference type="Proteomes" id="UP000294682"/>
    </source>
</evidence>
<evidence type="ECO:0000256" key="5">
    <source>
        <dbReference type="ARBA" id="ARBA00012180"/>
    </source>
</evidence>
<keyword evidence="6 11" id="KW-0540">Nuclease</keyword>
<dbReference type="PROSITE" id="PS50879">
    <property type="entry name" value="RNASE_H_1"/>
    <property type="match status" value="1"/>
</dbReference>
<dbReference type="GO" id="GO:0004523">
    <property type="term" value="F:RNA-DNA hybrid ribonuclease activity"/>
    <property type="evidence" value="ECO:0007669"/>
    <property type="project" value="UniProtKB-UniRule"/>
</dbReference>
<keyword evidence="11" id="KW-0963">Cytoplasm</keyword>
<evidence type="ECO:0000256" key="10">
    <source>
        <dbReference type="ARBA" id="ARBA00022842"/>
    </source>
</evidence>
<comment type="subcellular location">
    <subcellularLocation>
        <location evidence="11">Cytoplasm</location>
    </subcellularLocation>
</comment>
<name>A0A9X8ULI7_9FIRM</name>
<keyword evidence="8 11" id="KW-0255">Endonuclease</keyword>
<feature type="binding site" evidence="11">
    <location>
        <position position="70"/>
    </location>
    <ligand>
        <name>Mg(2+)</name>
        <dbReference type="ChEBI" id="CHEBI:18420"/>
        <label>1</label>
    </ligand>
</feature>
<evidence type="ECO:0000256" key="6">
    <source>
        <dbReference type="ARBA" id="ARBA00022722"/>
    </source>
</evidence>
<feature type="binding site" evidence="11">
    <location>
        <position position="10"/>
    </location>
    <ligand>
        <name>Mg(2+)</name>
        <dbReference type="ChEBI" id="CHEBI:18420"/>
        <label>2</label>
    </ligand>
</feature>
<dbReference type="GO" id="GO:0043137">
    <property type="term" value="P:DNA replication, removal of RNA primer"/>
    <property type="evidence" value="ECO:0007669"/>
    <property type="project" value="TreeGrafter"/>
</dbReference>
<dbReference type="Pfam" id="PF00075">
    <property type="entry name" value="RNase_H"/>
    <property type="match status" value="1"/>
</dbReference>
<comment type="catalytic activity">
    <reaction evidence="1 11">
        <text>Endonucleolytic cleavage to 5'-phosphomonoester.</text>
        <dbReference type="EC" id="3.1.26.4"/>
    </reaction>
</comment>
<evidence type="ECO:0000256" key="1">
    <source>
        <dbReference type="ARBA" id="ARBA00000077"/>
    </source>
</evidence>
<dbReference type="Proteomes" id="UP000294682">
    <property type="component" value="Unassembled WGS sequence"/>
</dbReference>
<dbReference type="PANTHER" id="PTHR10642:SF26">
    <property type="entry name" value="RIBONUCLEASE H1"/>
    <property type="match status" value="1"/>
</dbReference>
<dbReference type="EMBL" id="SLUK01000002">
    <property type="protein sequence ID" value="TCL44703.1"/>
    <property type="molecule type" value="Genomic_DNA"/>
</dbReference>
<feature type="binding site" evidence="11">
    <location>
        <position position="135"/>
    </location>
    <ligand>
        <name>Mg(2+)</name>
        <dbReference type="ChEBI" id="CHEBI:18420"/>
        <label>2</label>
    </ligand>
</feature>
<dbReference type="RefSeq" id="WP_079699242.1">
    <property type="nucleotide sequence ID" value="NZ_JADNAH010000001.1"/>
</dbReference>
<comment type="cofactor">
    <cofactor evidence="11">
        <name>Mg(2+)</name>
        <dbReference type="ChEBI" id="CHEBI:18420"/>
    </cofactor>
    <text evidence="11">Binds 1 Mg(2+) ion per subunit. May bind a second metal ion at a regulatory site, or after substrate binding.</text>
</comment>
<evidence type="ECO:0000256" key="4">
    <source>
        <dbReference type="ARBA" id="ARBA00011245"/>
    </source>
</evidence>
<dbReference type="FunFam" id="3.30.420.10:FF:000089">
    <property type="entry name" value="Ribonuclease H"/>
    <property type="match status" value="1"/>
</dbReference>
<dbReference type="OrthoDB" id="7845843at2"/>
<keyword evidence="9 11" id="KW-0378">Hydrolase</keyword>
<comment type="function">
    <text evidence="2 11">Endonuclease that specifically degrades the RNA of RNA-DNA hybrids.</text>
</comment>
<feature type="binding site" evidence="11">
    <location>
        <position position="48"/>
    </location>
    <ligand>
        <name>Mg(2+)</name>
        <dbReference type="ChEBI" id="CHEBI:18420"/>
        <label>1</label>
    </ligand>
</feature>
<proteinExistence type="inferred from homology"/>
<evidence type="ECO:0000256" key="11">
    <source>
        <dbReference type="HAMAP-Rule" id="MF_00042"/>
    </source>
</evidence>
<protein>
    <recommendedName>
        <fullName evidence="5 11">Ribonuclease H</fullName>
        <shortName evidence="11">RNase H</shortName>
        <ecNumber evidence="5 11">3.1.26.4</ecNumber>
    </recommendedName>
</protein>
<dbReference type="InterPro" id="IPR012337">
    <property type="entry name" value="RNaseH-like_sf"/>
</dbReference>
<comment type="caution">
    <text evidence="13">The sequence shown here is derived from an EMBL/GenBank/DDBJ whole genome shotgun (WGS) entry which is preliminary data.</text>
</comment>
<gene>
    <name evidence="11" type="primary">rnhA</name>
    <name evidence="13" type="ORF">EDD78_102329</name>
</gene>
<comment type="similarity">
    <text evidence="3 11">Belongs to the RNase H family.</text>
</comment>
<dbReference type="HAMAP" id="MF_00042">
    <property type="entry name" value="RNase_H"/>
    <property type="match status" value="1"/>
</dbReference>
<dbReference type="InterPro" id="IPR022892">
    <property type="entry name" value="RNaseHI"/>
</dbReference>
<dbReference type="InterPro" id="IPR002156">
    <property type="entry name" value="RNaseH_domain"/>
</dbReference>
<dbReference type="EC" id="3.1.26.4" evidence="5 11"/>
<dbReference type="CDD" id="cd09278">
    <property type="entry name" value="RNase_HI_prokaryote_like"/>
    <property type="match status" value="1"/>
</dbReference>
<evidence type="ECO:0000256" key="3">
    <source>
        <dbReference type="ARBA" id="ARBA00005300"/>
    </source>
</evidence>
<dbReference type="NCBIfam" id="NF001236">
    <property type="entry name" value="PRK00203.1"/>
    <property type="match status" value="1"/>
</dbReference>
<feature type="domain" description="RNase H type-1" evidence="12">
    <location>
        <begin position="1"/>
        <end position="143"/>
    </location>
</feature>
<dbReference type="GO" id="GO:0000287">
    <property type="term" value="F:magnesium ion binding"/>
    <property type="evidence" value="ECO:0007669"/>
    <property type="project" value="UniProtKB-UniRule"/>
</dbReference>
<keyword evidence="7 11" id="KW-0479">Metal-binding</keyword>
<feature type="binding site" evidence="11">
    <location>
        <position position="10"/>
    </location>
    <ligand>
        <name>Mg(2+)</name>
        <dbReference type="ChEBI" id="CHEBI:18420"/>
        <label>1</label>
    </ligand>
</feature>
<accession>A0A9X8ULI7</accession>
<dbReference type="Gene3D" id="3.30.420.10">
    <property type="entry name" value="Ribonuclease H-like superfamily/Ribonuclease H"/>
    <property type="match status" value="1"/>
</dbReference>
<evidence type="ECO:0000256" key="9">
    <source>
        <dbReference type="ARBA" id="ARBA00022801"/>
    </source>
</evidence>
<reference evidence="13 14" key="1">
    <citation type="submission" date="2019-03" db="EMBL/GenBank/DDBJ databases">
        <title>Genomic Encyclopedia of Type Strains, Phase IV (KMG-IV): sequencing the most valuable type-strain genomes for metagenomic binning, comparative biology and taxonomic classification.</title>
        <authorList>
            <person name="Goeker M."/>
        </authorList>
    </citation>
    <scope>NUCLEOTIDE SEQUENCE [LARGE SCALE GENOMIC DNA]</scope>
    <source>
        <strain evidence="13 14">DSM 100433</strain>
    </source>
</reference>
<evidence type="ECO:0000256" key="8">
    <source>
        <dbReference type="ARBA" id="ARBA00022759"/>
    </source>
</evidence>
<dbReference type="SUPFAM" id="SSF53098">
    <property type="entry name" value="Ribonuclease H-like"/>
    <property type="match status" value="1"/>
</dbReference>
<evidence type="ECO:0000259" key="12">
    <source>
        <dbReference type="PROSITE" id="PS50879"/>
    </source>
</evidence>
<dbReference type="InterPro" id="IPR036397">
    <property type="entry name" value="RNaseH_sf"/>
</dbReference>
<dbReference type="PANTHER" id="PTHR10642">
    <property type="entry name" value="RIBONUCLEASE H1"/>
    <property type="match status" value="1"/>
</dbReference>
<sequence length="147" mass="16516">MQKEVTLYTDGACSGNPGAGGWGAILEYKGQQKELSGGERETTNNRMEMTAVIMGLRALKEPCQVTLISDSKYVLDALSLGWAKRWRTNGWMRNKKDPALNPDLWEELLNLTARHEMKYVWIKGHAGHPQNERCDELAVRAANMAKP</sequence>
<dbReference type="GO" id="GO:0005737">
    <property type="term" value="C:cytoplasm"/>
    <property type="evidence" value="ECO:0007669"/>
    <property type="project" value="UniProtKB-SubCell"/>
</dbReference>
<dbReference type="AlphaFoldDB" id="A0A9X8ULI7"/>
<dbReference type="GO" id="GO:0003676">
    <property type="term" value="F:nucleic acid binding"/>
    <property type="evidence" value="ECO:0007669"/>
    <property type="project" value="InterPro"/>
</dbReference>
<keyword evidence="10 11" id="KW-0460">Magnesium</keyword>
<keyword evidence="14" id="KW-1185">Reference proteome</keyword>
<comment type="subunit">
    <text evidence="4 11">Monomer.</text>
</comment>
<evidence type="ECO:0000313" key="13">
    <source>
        <dbReference type="EMBL" id="TCL44703.1"/>
    </source>
</evidence>